<feature type="transmembrane region" description="Helical" evidence="6">
    <location>
        <begin position="133"/>
        <end position="151"/>
    </location>
</feature>
<feature type="transmembrane region" description="Helical" evidence="6">
    <location>
        <begin position="192"/>
        <end position="214"/>
    </location>
</feature>
<feature type="transmembrane region" description="Helical" evidence="6">
    <location>
        <begin position="46"/>
        <end position="67"/>
    </location>
</feature>
<feature type="transmembrane region" description="Helical" evidence="6">
    <location>
        <begin position="16"/>
        <end position="40"/>
    </location>
</feature>
<keyword evidence="3 6" id="KW-0812">Transmembrane</keyword>
<dbReference type="InterPro" id="IPR050638">
    <property type="entry name" value="AA-Vitamin_Transporters"/>
</dbReference>
<accession>A0A0S2TEZ8</accession>
<dbReference type="PANTHER" id="PTHR32322">
    <property type="entry name" value="INNER MEMBRANE TRANSPORTER"/>
    <property type="match status" value="1"/>
</dbReference>
<feature type="transmembrane region" description="Helical" evidence="6">
    <location>
        <begin position="282"/>
        <end position="300"/>
    </location>
</feature>
<comment type="similarity">
    <text evidence="2">Belongs to the EamA transporter family.</text>
</comment>
<dbReference type="SUPFAM" id="SSF103481">
    <property type="entry name" value="Multidrug resistance efflux transporter EmrE"/>
    <property type="match status" value="2"/>
</dbReference>
<dbReference type="PANTHER" id="PTHR32322:SF2">
    <property type="entry name" value="EAMA DOMAIN-CONTAINING PROTEIN"/>
    <property type="match status" value="1"/>
</dbReference>
<evidence type="ECO:0000256" key="3">
    <source>
        <dbReference type="ARBA" id="ARBA00022692"/>
    </source>
</evidence>
<evidence type="ECO:0000256" key="1">
    <source>
        <dbReference type="ARBA" id="ARBA00004141"/>
    </source>
</evidence>
<dbReference type="AlphaFoldDB" id="A0A0S2TEZ8"/>
<feature type="domain" description="EamA" evidence="7">
    <location>
        <begin position="164"/>
        <end position="299"/>
    </location>
</feature>
<dbReference type="GO" id="GO:0016020">
    <property type="term" value="C:membrane"/>
    <property type="evidence" value="ECO:0007669"/>
    <property type="project" value="UniProtKB-SubCell"/>
</dbReference>
<evidence type="ECO:0000256" key="6">
    <source>
        <dbReference type="SAM" id="Phobius"/>
    </source>
</evidence>
<evidence type="ECO:0000313" key="9">
    <source>
        <dbReference type="Proteomes" id="UP000055136"/>
    </source>
</evidence>
<dbReference type="KEGG" id="tee:Tel_11720"/>
<keyword evidence="5 6" id="KW-0472">Membrane</keyword>
<feature type="transmembrane region" description="Helical" evidence="6">
    <location>
        <begin position="79"/>
        <end position="100"/>
    </location>
</feature>
<evidence type="ECO:0000313" key="8">
    <source>
        <dbReference type="EMBL" id="ALP53750.1"/>
    </source>
</evidence>
<dbReference type="EMBL" id="CP013099">
    <property type="protein sequence ID" value="ALP53750.1"/>
    <property type="molecule type" value="Genomic_DNA"/>
</dbReference>
<dbReference type="InterPro" id="IPR000620">
    <property type="entry name" value="EamA_dom"/>
</dbReference>
<keyword evidence="4 6" id="KW-1133">Transmembrane helix</keyword>
<dbReference type="InterPro" id="IPR037185">
    <property type="entry name" value="EmrE-like"/>
</dbReference>
<dbReference type="STRING" id="1748243.Tel_11720"/>
<comment type="subcellular location">
    <subcellularLocation>
        <location evidence="1">Membrane</location>
        <topology evidence="1">Multi-pass membrane protein</topology>
    </subcellularLocation>
</comment>
<keyword evidence="9" id="KW-1185">Reference proteome</keyword>
<evidence type="ECO:0000259" key="7">
    <source>
        <dbReference type="Pfam" id="PF00892"/>
    </source>
</evidence>
<reference evidence="8" key="1">
    <citation type="submission" date="2015-10" db="EMBL/GenBank/DDBJ databases">
        <title>Description of Candidatus Tenderia electrophaga gen. nov, sp. nov., an Uncultivated Electroautotroph from a Biocathode Enrichment.</title>
        <authorList>
            <person name="Eddie B.J."/>
            <person name="Malanoski A.P."/>
            <person name="Wang Z."/>
            <person name="Hall R.J."/>
            <person name="Oh S.D."/>
            <person name="Heiner C."/>
            <person name="Lin B."/>
            <person name="Strycharz-Glaven S.M."/>
        </authorList>
    </citation>
    <scope>NUCLEOTIDE SEQUENCE [LARGE SCALE GENOMIC DNA]</scope>
    <source>
        <strain evidence="8">NRL1</strain>
    </source>
</reference>
<feature type="domain" description="EamA" evidence="7">
    <location>
        <begin position="18"/>
        <end position="150"/>
    </location>
</feature>
<proteinExistence type="inferred from homology"/>
<dbReference type="Pfam" id="PF00892">
    <property type="entry name" value="EamA"/>
    <property type="match status" value="2"/>
</dbReference>
<gene>
    <name evidence="8" type="ORF">Tel_11720</name>
</gene>
<evidence type="ECO:0000256" key="4">
    <source>
        <dbReference type="ARBA" id="ARBA00022989"/>
    </source>
</evidence>
<evidence type="ECO:0000256" key="2">
    <source>
        <dbReference type="ARBA" id="ARBA00007362"/>
    </source>
</evidence>
<name>A0A0S2TEZ8_9GAMM</name>
<feature type="transmembrane region" description="Helical" evidence="6">
    <location>
        <begin position="106"/>
        <end position="126"/>
    </location>
</feature>
<evidence type="ECO:0000256" key="5">
    <source>
        <dbReference type="ARBA" id="ARBA00023136"/>
    </source>
</evidence>
<sequence length="305" mass="31929">MACVPAPWRSRRGGRLVWITQALLVMVLWAACFPLIGLGLQDAPHLYFAGLRALLAGIALLLVGMALGRPVPRGVMNWAQLTGIGIGATTLAFLGMFHASEFISPGLATVIANTQPILATAVGYLLLGERPGWAGHTGMALGFAGILLIALPGGDALSGGGYALGLAYLLLATLGVTFSNVLIRRVAGAVDIVMAMAIQLLIGAVPLLLAAAMLEQADDISWTGRFVFSLLTLGLAGTALAYWLWCRVLAVTELYRANVFTYLVPGLGLAMGALFYDERVSMMTVFGVLLTLAAMSLVSTKAGAR</sequence>
<feature type="transmembrane region" description="Helical" evidence="6">
    <location>
        <begin position="226"/>
        <end position="245"/>
    </location>
</feature>
<feature type="transmembrane region" description="Helical" evidence="6">
    <location>
        <begin position="163"/>
        <end position="183"/>
    </location>
</feature>
<feature type="transmembrane region" description="Helical" evidence="6">
    <location>
        <begin position="257"/>
        <end position="276"/>
    </location>
</feature>
<protein>
    <recommendedName>
        <fullName evidence="7">EamA domain-containing protein</fullName>
    </recommendedName>
</protein>
<dbReference type="Proteomes" id="UP000055136">
    <property type="component" value="Chromosome"/>
</dbReference>
<organism evidence="8 9">
    <name type="scientific">Candidatus Tenderia electrophaga</name>
    <dbReference type="NCBI Taxonomy" id="1748243"/>
    <lineage>
        <taxon>Bacteria</taxon>
        <taxon>Pseudomonadati</taxon>
        <taxon>Pseudomonadota</taxon>
        <taxon>Gammaproteobacteria</taxon>
        <taxon>Candidatus Tenderiales</taxon>
        <taxon>Candidatus Tenderiaceae</taxon>
        <taxon>Candidatus Tenderia</taxon>
    </lineage>
</organism>